<evidence type="ECO:0000259" key="2">
    <source>
        <dbReference type="Pfam" id="PF07331"/>
    </source>
</evidence>
<evidence type="ECO:0000256" key="1">
    <source>
        <dbReference type="SAM" id="Phobius"/>
    </source>
</evidence>
<dbReference type="OrthoDB" id="5119225at2"/>
<reference evidence="3 4" key="1">
    <citation type="submission" date="2016-10" db="EMBL/GenBank/DDBJ databases">
        <authorList>
            <person name="de Groot N.N."/>
        </authorList>
    </citation>
    <scope>NUCLEOTIDE SEQUENCE [LARGE SCALE GENOMIC DNA]</scope>
    <source>
        <strain evidence="3 4">DSM 44149</strain>
    </source>
</reference>
<feature type="transmembrane region" description="Helical" evidence="1">
    <location>
        <begin position="44"/>
        <end position="62"/>
    </location>
</feature>
<evidence type="ECO:0000313" key="4">
    <source>
        <dbReference type="Proteomes" id="UP000183376"/>
    </source>
</evidence>
<feature type="domain" description="DUF1468" evidence="2">
    <location>
        <begin position="12"/>
        <end position="156"/>
    </location>
</feature>
<dbReference type="Proteomes" id="UP000183376">
    <property type="component" value="Chromosome I"/>
</dbReference>
<organism evidence="3 4">
    <name type="scientific">Allokutzneria albata</name>
    <name type="common">Kibdelosporangium albatum</name>
    <dbReference type="NCBI Taxonomy" id="211114"/>
    <lineage>
        <taxon>Bacteria</taxon>
        <taxon>Bacillati</taxon>
        <taxon>Actinomycetota</taxon>
        <taxon>Actinomycetes</taxon>
        <taxon>Pseudonocardiales</taxon>
        <taxon>Pseudonocardiaceae</taxon>
        <taxon>Allokutzneria</taxon>
    </lineage>
</organism>
<feature type="transmembrane region" description="Helical" evidence="1">
    <location>
        <begin position="90"/>
        <end position="113"/>
    </location>
</feature>
<dbReference type="Pfam" id="PF07331">
    <property type="entry name" value="TctB"/>
    <property type="match status" value="1"/>
</dbReference>
<gene>
    <name evidence="3" type="ORF">SAMN04489726_5449</name>
</gene>
<keyword evidence="1" id="KW-0812">Transmembrane</keyword>
<protein>
    <submittedName>
        <fullName evidence="3">Putative tricarboxylic transport membrane protein</fullName>
    </submittedName>
</protein>
<keyword evidence="1" id="KW-0472">Membrane</keyword>
<keyword evidence="4" id="KW-1185">Reference proteome</keyword>
<proteinExistence type="predicted"/>
<dbReference type="RefSeq" id="WP_030427116.1">
    <property type="nucleotide sequence ID" value="NZ_JOEF01000002.1"/>
</dbReference>
<evidence type="ECO:0000313" key="3">
    <source>
        <dbReference type="EMBL" id="SDN19598.1"/>
    </source>
</evidence>
<feature type="transmembrane region" description="Helical" evidence="1">
    <location>
        <begin position="133"/>
        <end position="151"/>
    </location>
</feature>
<dbReference type="eggNOG" id="ENOG502ZR6U">
    <property type="taxonomic scope" value="Bacteria"/>
</dbReference>
<accession>A0A1G9ZE44</accession>
<dbReference type="STRING" id="211114.SAMN04489726_5449"/>
<name>A0A1G9ZE44_ALLAB</name>
<sequence length="164" mass="17210">MTEKLRQHSELWVCVFLLLLGGLVLVDAISIPTDFTQRGPVGPKAAPVLVGGLLVLVAVLLARDVLRGGKGEAEAGEDVDLDAPADWRTVLLLAAAFLANIVLINLVGFPLSGTVLFWGSAYALGSRNHVRDPLVAAGLSIVTYLVFNNLLGVHLPGGPLMGVL</sequence>
<dbReference type="AlphaFoldDB" id="A0A1G9ZE44"/>
<dbReference type="EMBL" id="LT629701">
    <property type="protein sequence ID" value="SDN19598.1"/>
    <property type="molecule type" value="Genomic_DNA"/>
</dbReference>
<keyword evidence="1" id="KW-1133">Transmembrane helix</keyword>
<dbReference type="InterPro" id="IPR009936">
    <property type="entry name" value="DUF1468"/>
</dbReference>